<proteinExistence type="predicted"/>
<dbReference type="AlphaFoldDB" id="A0A1Y5SU61"/>
<sequence>MSVMRPSEIKEILDGAQSPLSFAVAERDRDTLNMVREALRKRDVMLAFQPIVQTQRPDRPAFYEGLIRVLDSSGRVIPAKDFIDVCETNELGRILDCLALEMGLEALAANPALRLSINMSARSIGYPRWKETLSQGLARHRHVAERLILEITESSAMIMPDLVVVFMNELQSQGISFALDDFGAGYTAFRYLKDFYFDMIKIDGQFISGIARSPDNQVLVQALVSIAQHFEMFTVAEYVETLEDAEYLASIGIDCLQGFYFGAPTIHPIWENAQIRRAAS</sequence>
<keyword evidence="3" id="KW-1185">Reference proteome</keyword>
<dbReference type="OrthoDB" id="23692at2"/>
<dbReference type="EMBL" id="FWFS01000007">
    <property type="protein sequence ID" value="SLN48539.1"/>
    <property type="molecule type" value="Genomic_DNA"/>
</dbReference>
<name>A0A1Y5SU61_9RHOB</name>
<dbReference type="PROSITE" id="PS50883">
    <property type="entry name" value="EAL"/>
    <property type="match status" value="1"/>
</dbReference>
<evidence type="ECO:0000259" key="1">
    <source>
        <dbReference type="PROSITE" id="PS50883"/>
    </source>
</evidence>
<reference evidence="2 3" key="1">
    <citation type="submission" date="2017-03" db="EMBL/GenBank/DDBJ databases">
        <authorList>
            <person name="Afonso C.L."/>
            <person name="Miller P.J."/>
            <person name="Scott M.A."/>
            <person name="Spackman E."/>
            <person name="Goraichik I."/>
            <person name="Dimitrov K.M."/>
            <person name="Suarez D.L."/>
            <person name="Swayne D.E."/>
        </authorList>
    </citation>
    <scope>NUCLEOTIDE SEQUENCE [LARGE SCALE GENOMIC DNA]</scope>
    <source>
        <strain evidence="2 3">CECT 8620</strain>
    </source>
</reference>
<dbReference type="InterPro" id="IPR001633">
    <property type="entry name" value="EAL_dom"/>
</dbReference>
<protein>
    <submittedName>
        <fullName evidence="2">Cyclic di-GMP phosphodiesterase YfgF</fullName>
        <ecNumber evidence="2">3.1.4.52</ecNumber>
    </submittedName>
</protein>
<dbReference type="RefSeq" id="WP_085836737.1">
    <property type="nucleotide sequence ID" value="NZ_FWFS01000007.1"/>
</dbReference>
<dbReference type="Gene3D" id="3.20.20.450">
    <property type="entry name" value="EAL domain"/>
    <property type="match status" value="1"/>
</dbReference>
<dbReference type="GO" id="GO:0071111">
    <property type="term" value="F:cyclic-guanylate-specific phosphodiesterase activity"/>
    <property type="evidence" value="ECO:0007669"/>
    <property type="project" value="UniProtKB-EC"/>
</dbReference>
<evidence type="ECO:0000313" key="3">
    <source>
        <dbReference type="Proteomes" id="UP000193862"/>
    </source>
</evidence>
<dbReference type="PANTHER" id="PTHR33121">
    <property type="entry name" value="CYCLIC DI-GMP PHOSPHODIESTERASE PDEF"/>
    <property type="match status" value="1"/>
</dbReference>
<dbReference type="Pfam" id="PF00563">
    <property type="entry name" value="EAL"/>
    <property type="match status" value="1"/>
</dbReference>
<keyword evidence="2" id="KW-0378">Hydrolase</keyword>
<dbReference type="CDD" id="cd01948">
    <property type="entry name" value="EAL"/>
    <property type="match status" value="1"/>
</dbReference>
<dbReference type="InterPro" id="IPR050706">
    <property type="entry name" value="Cyclic-di-GMP_PDE-like"/>
</dbReference>
<accession>A0A1Y5SU61</accession>
<evidence type="ECO:0000313" key="2">
    <source>
        <dbReference type="EMBL" id="SLN48539.1"/>
    </source>
</evidence>
<dbReference type="SUPFAM" id="SSF141868">
    <property type="entry name" value="EAL domain-like"/>
    <property type="match status" value="1"/>
</dbReference>
<gene>
    <name evidence="2" type="primary">yfgF</name>
    <name evidence="2" type="ORF">AQS8620_02033</name>
</gene>
<dbReference type="EC" id="3.1.4.52" evidence="2"/>
<dbReference type="PANTHER" id="PTHR33121:SF79">
    <property type="entry name" value="CYCLIC DI-GMP PHOSPHODIESTERASE PDED-RELATED"/>
    <property type="match status" value="1"/>
</dbReference>
<dbReference type="Proteomes" id="UP000193862">
    <property type="component" value="Unassembled WGS sequence"/>
</dbReference>
<dbReference type="SMART" id="SM00052">
    <property type="entry name" value="EAL"/>
    <property type="match status" value="1"/>
</dbReference>
<dbReference type="InterPro" id="IPR035919">
    <property type="entry name" value="EAL_sf"/>
</dbReference>
<organism evidence="2 3">
    <name type="scientific">Aquimixticola soesokkakensis</name>
    <dbReference type="NCBI Taxonomy" id="1519096"/>
    <lineage>
        <taxon>Bacteria</taxon>
        <taxon>Pseudomonadati</taxon>
        <taxon>Pseudomonadota</taxon>
        <taxon>Alphaproteobacteria</taxon>
        <taxon>Rhodobacterales</taxon>
        <taxon>Paracoccaceae</taxon>
        <taxon>Aquimixticola</taxon>
    </lineage>
</organism>
<feature type="domain" description="EAL" evidence="1">
    <location>
        <begin position="28"/>
        <end position="278"/>
    </location>
</feature>